<organism evidence="6 9">
    <name type="scientific">Rotaria magnacalcarata</name>
    <dbReference type="NCBI Taxonomy" id="392030"/>
    <lineage>
        <taxon>Eukaryota</taxon>
        <taxon>Metazoa</taxon>
        <taxon>Spiralia</taxon>
        <taxon>Gnathifera</taxon>
        <taxon>Rotifera</taxon>
        <taxon>Eurotatoria</taxon>
        <taxon>Bdelloidea</taxon>
        <taxon>Philodinida</taxon>
        <taxon>Philodinidae</taxon>
        <taxon>Rotaria</taxon>
    </lineage>
</organism>
<keyword evidence="4" id="KW-0347">Helicase</keyword>
<dbReference type="SUPFAM" id="SSF52540">
    <property type="entry name" value="P-loop containing nucleoside triphosphate hydrolases"/>
    <property type="match status" value="1"/>
</dbReference>
<keyword evidence="2 4" id="KW-0378">Hydrolase</keyword>
<comment type="caution">
    <text evidence="6">The sequence shown here is derived from an EMBL/GenBank/DDBJ whole genome shotgun (WGS) entry which is preliminary data.</text>
</comment>
<gene>
    <name evidence="6" type="ORF">BYL167_LOCUS47255</name>
    <name evidence="7" type="ORF">GIL414_LOCUS46311</name>
    <name evidence="8" type="ORF">GIL414_LOCUS56194</name>
</gene>
<dbReference type="AlphaFoldDB" id="A0A8S3B1E4"/>
<dbReference type="Gene3D" id="3.40.50.300">
    <property type="entry name" value="P-loop containing nucleotide triphosphate hydrolases"/>
    <property type="match status" value="1"/>
</dbReference>
<evidence type="ECO:0000313" key="8">
    <source>
        <dbReference type="EMBL" id="CAF4983598.1"/>
    </source>
</evidence>
<accession>A0A8S3B1E4</accession>
<keyword evidence="4" id="KW-0694">RNA-binding</keyword>
<dbReference type="PANTHER" id="PTHR24031">
    <property type="entry name" value="RNA HELICASE"/>
    <property type="match status" value="1"/>
</dbReference>
<dbReference type="EMBL" id="CAJOBH010135516">
    <property type="protein sequence ID" value="CAF4779694.1"/>
    <property type="molecule type" value="Genomic_DNA"/>
</dbReference>
<dbReference type="InterPro" id="IPR014001">
    <property type="entry name" value="Helicase_ATP-bd"/>
</dbReference>
<feature type="non-terminal residue" evidence="6">
    <location>
        <position position="60"/>
    </location>
</feature>
<evidence type="ECO:0000313" key="9">
    <source>
        <dbReference type="Proteomes" id="UP000681967"/>
    </source>
</evidence>
<comment type="similarity">
    <text evidence="4">Belongs to the DEAD box helicase family.</text>
</comment>
<evidence type="ECO:0000256" key="3">
    <source>
        <dbReference type="ARBA" id="ARBA00022840"/>
    </source>
</evidence>
<comment type="domain">
    <text evidence="4">The Q motif is unique to and characteristic of the DEAD box family of RNA helicases and controls ATP binding and hydrolysis.</text>
</comment>
<dbReference type="PROSITE" id="PS00039">
    <property type="entry name" value="DEAD_ATP_HELICASE"/>
    <property type="match status" value="1"/>
</dbReference>
<name>A0A8S3B1E4_9BILA</name>
<dbReference type="PROSITE" id="PS51192">
    <property type="entry name" value="HELICASE_ATP_BIND_1"/>
    <property type="match status" value="1"/>
</dbReference>
<dbReference type="InterPro" id="IPR011545">
    <property type="entry name" value="DEAD/DEAH_box_helicase_dom"/>
</dbReference>
<evidence type="ECO:0000313" key="7">
    <source>
        <dbReference type="EMBL" id="CAF4780302.1"/>
    </source>
</evidence>
<keyword evidence="3 4" id="KW-0067">ATP-binding</keyword>
<dbReference type="EMBL" id="CAJOBJ010145063">
    <property type="protein sequence ID" value="CAF4780302.1"/>
    <property type="molecule type" value="Genomic_DNA"/>
</dbReference>
<dbReference type="Proteomes" id="UP000681720">
    <property type="component" value="Unassembled WGS sequence"/>
</dbReference>
<dbReference type="Pfam" id="PF00270">
    <property type="entry name" value="DEAD"/>
    <property type="match status" value="1"/>
</dbReference>
<dbReference type="EMBL" id="CAJOBJ010201162">
    <property type="protein sequence ID" value="CAF4983598.1"/>
    <property type="molecule type" value="Genomic_DNA"/>
</dbReference>
<sequence length="60" mass="6986">RQDEVKKLVKGVNILVATPGRLLDHLQNTKDFMYKNLQCLVIDEADRILDIGFEEEMKQI</sequence>
<protein>
    <recommendedName>
        <fullName evidence="4">ATP-dependent RNA helicase</fullName>
        <ecNumber evidence="4">3.6.4.13</ecNumber>
    </recommendedName>
</protein>
<dbReference type="GO" id="GO:0003723">
    <property type="term" value="F:RNA binding"/>
    <property type="evidence" value="ECO:0007669"/>
    <property type="project" value="UniProtKB-UniRule"/>
</dbReference>
<comment type="catalytic activity">
    <reaction evidence="4">
        <text>ATP + H2O = ADP + phosphate + H(+)</text>
        <dbReference type="Rhea" id="RHEA:13065"/>
        <dbReference type="ChEBI" id="CHEBI:15377"/>
        <dbReference type="ChEBI" id="CHEBI:15378"/>
        <dbReference type="ChEBI" id="CHEBI:30616"/>
        <dbReference type="ChEBI" id="CHEBI:43474"/>
        <dbReference type="ChEBI" id="CHEBI:456216"/>
        <dbReference type="EC" id="3.6.4.13"/>
    </reaction>
</comment>
<dbReference type="InterPro" id="IPR027417">
    <property type="entry name" value="P-loop_NTPase"/>
</dbReference>
<proteinExistence type="inferred from homology"/>
<dbReference type="Proteomes" id="UP000681967">
    <property type="component" value="Unassembled WGS sequence"/>
</dbReference>
<feature type="non-terminal residue" evidence="6">
    <location>
        <position position="1"/>
    </location>
</feature>
<evidence type="ECO:0000256" key="4">
    <source>
        <dbReference type="RuleBase" id="RU365068"/>
    </source>
</evidence>
<dbReference type="EC" id="3.6.4.13" evidence="4"/>
<dbReference type="GO" id="GO:0003724">
    <property type="term" value="F:RNA helicase activity"/>
    <property type="evidence" value="ECO:0007669"/>
    <property type="project" value="UniProtKB-EC"/>
</dbReference>
<evidence type="ECO:0000256" key="2">
    <source>
        <dbReference type="ARBA" id="ARBA00022801"/>
    </source>
</evidence>
<feature type="domain" description="Helicase ATP-binding" evidence="5">
    <location>
        <begin position="1"/>
        <end position="60"/>
    </location>
</feature>
<reference evidence="6" key="1">
    <citation type="submission" date="2021-02" db="EMBL/GenBank/DDBJ databases">
        <authorList>
            <person name="Nowell W R."/>
        </authorList>
    </citation>
    <scope>NUCLEOTIDE SEQUENCE</scope>
</reference>
<keyword evidence="1 4" id="KW-0547">Nucleotide-binding</keyword>
<evidence type="ECO:0000313" key="6">
    <source>
        <dbReference type="EMBL" id="CAF4779694.1"/>
    </source>
</evidence>
<dbReference type="GO" id="GO:0005524">
    <property type="term" value="F:ATP binding"/>
    <property type="evidence" value="ECO:0007669"/>
    <property type="project" value="UniProtKB-UniRule"/>
</dbReference>
<evidence type="ECO:0000259" key="5">
    <source>
        <dbReference type="PROSITE" id="PS51192"/>
    </source>
</evidence>
<evidence type="ECO:0000256" key="1">
    <source>
        <dbReference type="ARBA" id="ARBA00022741"/>
    </source>
</evidence>
<dbReference type="GO" id="GO:0016787">
    <property type="term" value="F:hydrolase activity"/>
    <property type="evidence" value="ECO:0007669"/>
    <property type="project" value="UniProtKB-KW"/>
</dbReference>
<dbReference type="InterPro" id="IPR000629">
    <property type="entry name" value="RNA-helicase_DEAD-box_CS"/>
</dbReference>
<comment type="function">
    <text evidence="4">RNA helicase.</text>
</comment>